<feature type="compositionally biased region" description="Pro residues" evidence="1">
    <location>
        <begin position="302"/>
        <end position="318"/>
    </location>
</feature>
<feature type="compositionally biased region" description="Pro residues" evidence="1">
    <location>
        <begin position="116"/>
        <end position="148"/>
    </location>
</feature>
<organism evidence="3">
    <name type="scientific">Dendroctonus ponderosae</name>
    <name type="common">Mountain pine beetle</name>
    <dbReference type="NCBI Taxonomy" id="77166"/>
    <lineage>
        <taxon>Eukaryota</taxon>
        <taxon>Metazoa</taxon>
        <taxon>Ecdysozoa</taxon>
        <taxon>Arthropoda</taxon>
        <taxon>Hexapoda</taxon>
        <taxon>Insecta</taxon>
        <taxon>Pterygota</taxon>
        <taxon>Neoptera</taxon>
        <taxon>Endopterygota</taxon>
        <taxon>Coleoptera</taxon>
        <taxon>Polyphaga</taxon>
        <taxon>Cucujiformia</taxon>
        <taxon>Curculionidae</taxon>
        <taxon>Scolytinae</taxon>
        <taxon>Dendroctonus</taxon>
    </lineage>
</organism>
<dbReference type="PANTHER" id="PTHR12236">
    <property type="entry name" value="STRUCTURAL CONTITUENT OF CUTICLE"/>
    <property type="match status" value="1"/>
</dbReference>
<feature type="region of interest" description="Disordered" evidence="1">
    <location>
        <begin position="276"/>
        <end position="330"/>
    </location>
</feature>
<dbReference type="PANTHER" id="PTHR12236:SF79">
    <property type="entry name" value="CUTICULAR PROTEIN 50CB-RELATED"/>
    <property type="match status" value="1"/>
</dbReference>
<dbReference type="InterPro" id="IPR051217">
    <property type="entry name" value="Insect_Cuticle_Struc_Prot"/>
</dbReference>
<evidence type="ECO:0000256" key="2">
    <source>
        <dbReference type="SAM" id="SignalP"/>
    </source>
</evidence>
<dbReference type="OrthoDB" id="6365837at2759"/>
<feature type="signal peptide" evidence="2">
    <location>
        <begin position="1"/>
        <end position="24"/>
    </location>
</feature>
<reference evidence="3" key="1">
    <citation type="journal article" date="2013" name="Genome Biol.">
        <title>Draft genome of the mountain pine beetle, Dendroctonus ponderosae Hopkins, a major forest pest.</title>
        <authorList>
            <person name="Keeling C.I."/>
            <person name="Yuen M.M."/>
            <person name="Liao N.Y."/>
            <person name="Docking T.R."/>
            <person name="Chan S.K."/>
            <person name="Taylor G.A."/>
            <person name="Palmquist D.L."/>
            <person name="Jackman S.D."/>
            <person name="Nguyen A."/>
            <person name="Li M."/>
            <person name="Henderson H."/>
            <person name="Janes J.K."/>
            <person name="Zhao Y."/>
            <person name="Pandoh P."/>
            <person name="Moore R."/>
            <person name="Sperling F.A."/>
            <person name="Huber D.P."/>
            <person name="Birol I."/>
            <person name="Jones S.J."/>
            <person name="Bohlmann J."/>
        </authorList>
    </citation>
    <scope>NUCLEOTIDE SEQUENCE</scope>
</reference>
<dbReference type="HOGENOM" id="CLU_842690_0_0_1"/>
<feature type="compositionally biased region" description="Low complexity" evidence="1">
    <location>
        <begin position="292"/>
        <end position="301"/>
    </location>
</feature>
<dbReference type="InterPro" id="IPR000618">
    <property type="entry name" value="Insect_cuticle"/>
</dbReference>
<accession>N6T1M6</accession>
<dbReference type="GO" id="GO:0031012">
    <property type="term" value="C:extracellular matrix"/>
    <property type="evidence" value="ECO:0007669"/>
    <property type="project" value="TreeGrafter"/>
</dbReference>
<keyword evidence="2" id="KW-0732">Signal</keyword>
<dbReference type="InterPro" id="IPR031311">
    <property type="entry name" value="CHIT_BIND_RR_consensus"/>
</dbReference>
<gene>
    <name evidence="3" type="ORF">YQE_11843</name>
</gene>
<dbReference type="GO" id="GO:0042302">
    <property type="term" value="F:structural constituent of cuticle"/>
    <property type="evidence" value="ECO:0007669"/>
    <property type="project" value="UniProtKB-UniRule"/>
</dbReference>
<name>N6T1M6_DENPD</name>
<dbReference type="OMA" id="DQNQHYD"/>
<dbReference type="EMBL" id="KB741269">
    <property type="protein sequence ID" value="ENN71423.1"/>
    <property type="molecule type" value="Genomic_DNA"/>
</dbReference>
<dbReference type="PROSITE" id="PS00233">
    <property type="entry name" value="CHIT_BIND_RR_1"/>
    <property type="match status" value="1"/>
</dbReference>
<dbReference type="AlphaFoldDB" id="N6T1M6"/>
<feature type="non-terminal residue" evidence="3">
    <location>
        <position position="1"/>
    </location>
</feature>
<dbReference type="Pfam" id="PF00379">
    <property type="entry name" value="Chitin_bind_4"/>
    <property type="match status" value="1"/>
</dbReference>
<protein>
    <submittedName>
        <fullName evidence="3">Uncharacterized protein</fullName>
    </submittedName>
</protein>
<dbReference type="PROSITE" id="PS51155">
    <property type="entry name" value="CHIT_BIND_RR_2"/>
    <property type="match status" value="1"/>
</dbReference>
<dbReference type="GO" id="GO:0005615">
    <property type="term" value="C:extracellular space"/>
    <property type="evidence" value="ECO:0007669"/>
    <property type="project" value="TreeGrafter"/>
</dbReference>
<evidence type="ECO:0000313" key="3">
    <source>
        <dbReference type="EMBL" id="ENN71423.1"/>
    </source>
</evidence>
<feature type="region of interest" description="Disordered" evidence="1">
    <location>
        <begin position="38"/>
        <end position="158"/>
    </location>
</feature>
<evidence type="ECO:0000256" key="1">
    <source>
        <dbReference type="SAM" id="MobiDB-lite"/>
    </source>
</evidence>
<dbReference type="PRINTS" id="PR01217">
    <property type="entry name" value="PRICHEXTENSN"/>
</dbReference>
<proteinExistence type="predicted"/>
<feature type="compositionally biased region" description="Pro residues" evidence="1">
    <location>
        <begin position="45"/>
        <end position="108"/>
    </location>
</feature>
<feature type="chain" id="PRO_5009707248" evidence="2">
    <location>
        <begin position="25"/>
        <end position="330"/>
    </location>
</feature>
<sequence>MNISFTCSFQVPAVFCCLIAAVYAAIAPGENAYLPPKQGYDYPRPNVPFPPSPSYPPPPRPPAPQPQPRPIPPRPTYGPPPTVPTRPPHATVPPPYSPSPSPFRPPSGSPSVPFKPTGPTPQRPTYIPPQPTSPPFRPTGPPARPPVLPLTNRQPAHRAHHPAMDLLLHRLSNLNLQGLNLLNQGHLMDLHQQQDQHLHPTGHQNDHLLVPHKPGNPFDFKYEVKDEFGNDYSHNAINDGDTTNGEYRVQLPDGRTQVVKYVANWATGFHAKISYEGQPTYNPQPQPGGGYPSQRPSGPSFPSGPAPRPNIPSPPPSPGQKYTPDGGYKY</sequence>